<dbReference type="PROSITE" id="PS51186">
    <property type="entry name" value="GNAT"/>
    <property type="match status" value="1"/>
</dbReference>
<protein>
    <recommendedName>
        <fullName evidence="1">N-acetyltransferase domain-containing protein</fullName>
    </recommendedName>
</protein>
<gene>
    <name evidence="3" type="ORF">ACHIPV_29975</name>
    <name evidence="2" type="ORF">ACHIRB_16795</name>
</gene>
<keyword evidence="5" id="KW-1185">Reference proteome</keyword>
<accession>A0ABW7KV38</accession>
<dbReference type="Gene3D" id="3.40.630.30">
    <property type="match status" value="1"/>
</dbReference>
<evidence type="ECO:0000259" key="1">
    <source>
        <dbReference type="PROSITE" id="PS51186"/>
    </source>
</evidence>
<evidence type="ECO:0000313" key="5">
    <source>
        <dbReference type="Proteomes" id="UP001609219"/>
    </source>
</evidence>
<dbReference type="InterPro" id="IPR000182">
    <property type="entry name" value="GNAT_dom"/>
</dbReference>
<dbReference type="Proteomes" id="UP001609219">
    <property type="component" value="Unassembled WGS sequence"/>
</dbReference>
<dbReference type="InterPro" id="IPR016181">
    <property type="entry name" value="Acyl_CoA_acyltransferase"/>
</dbReference>
<reference evidence="4 5" key="1">
    <citation type="submission" date="2024-10" db="EMBL/GenBank/DDBJ databases">
        <authorList>
            <person name="Riesco R."/>
        </authorList>
    </citation>
    <scope>NUCLEOTIDE SEQUENCE [LARGE SCALE GENOMIC DNA]</scope>
    <source>
        <strain evidence="3 4">NCIMB 15448</strain>
        <strain evidence="2 5">NCIMB 15450</strain>
    </source>
</reference>
<evidence type="ECO:0000313" key="4">
    <source>
        <dbReference type="Proteomes" id="UP001609176"/>
    </source>
</evidence>
<name>A0ABW7KV38_9NOCA</name>
<dbReference type="SUPFAM" id="SSF55729">
    <property type="entry name" value="Acyl-CoA N-acyltransferases (Nat)"/>
    <property type="match status" value="1"/>
</dbReference>
<evidence type="ECO:0000313" key="2">
    <source>
        <dbReference type="EMBL" id="MFH5230223.1"/>
    </source>
</evidence>
<comment type="caution">
    <text evidence="3">The sequence shown here is derived from an EMBL/GenBank/DDBJ whole genome shotgun (WGS) entry which is preliminary data.</text>
</comment>
<proteinExistence type="predicted"/>
<dbReference type="Proteomes" id="UP001609176">
    <property type="component" value="Unassembled WGS sequence"/>
</dbReference>
<dbReference type="RefSeq" id="WP_395126715.1">
    <property type="nucleotide sequence ID" value="NZ_JBIMSN010000066.1"/>
</dbReference>
<feature type="domain" description="N-acetyltransferase" evidence="1">
    <location>
        <begin position="11"/>
        <end position="153"/>
    </location>
</feature>
<dbReference type="EMBL" id="JBIMSP010000135">
    <property type="protein sequence ID" value="MFH5246054.1"/>
    <property type="molecule type" value="Genomic_DNA"/>
</dbReference>
<dbReference type="EMBL" id="JBIMSN010000066">
    <property type="protein sequence ID" value="MFH5230223.1"/>
    <property type="molecule type" value="Genomic_DNA"/>
</dbReference>
<organism evidence="3 4">
    <name type="scientific">Antrihabitans spumae</name>
    <dbReference type="NCBI Taxonomy" id="3373370"/>
    <lineage>
        <taxon>Bacteria</taxon>
        <taxon>Bacillati</taxon>
        <taxon>Actinomycetota</taxon>
        <taxon>Actinomycetes</taxon>
        <taxon>Mycobacteriales</taxon>
        <taxon>Nocardiaceae</taxon>
        <taxon>Antrihabitans</taxon>
    </lineage>
</organism>
<evidence type="ECO:0000313" key="3">
    <source>
        <dbReference type="EMBL" id="MFH5246054.1"/>
    </source>
</evidence>
<sequence>METDAASYRLVTIAGASSAYMIKVIALGDHNRRTLGFLPRAGYIEAANRQHVIAAITHDDTLAAYCIFDPTEKYVRIVHICVDTGHTGKKLAARLITEVSERNSHLPGLRLKCRRDWPADSMWPKLGFQPQTDVRGRSAAGHLLTVWWRPNVDNFDLFSLPPQEIDSPIVAVDSNVFSDLHTQRKERRDRFSGSVALLAGDQQITLAVPFSVPSELNKTVDANERNRLVQTASTYRKLSGNPAEVASTKATILSVVPPDAIDSDPSLRTDAQLLAEAIVGGANIFLTRDDNAVRQLGTAAFDRFGIAVIDPSELKGFLHRREHWQDYQPARLAETTYEITRGDHSEWNSPKLANMLNNADGERRSAFKRRLKDLAEESTQQVQRSLLHAPDGTLMAAWAVDTSSPERLRIPFLRVNPSELSSTVARQIIFSLRRTAVSLSSSAILVEDPYISRTTRALLEVEGFAAGSGGVAIAYVISKCSAWEEVRRMVMAAGGDLSMLESACPTAEQIAELERIWWPVKIIDGDLPNYFVPIKSNFAYELLGHANTLISRSVELGLSREHVYYRSARMQLQAPARLLWYSSEQDMQVVACSRLLESSTGTPESLYQSFKQLGVWNLSMIRNAADDKNRVGVLRFTDTEIFERPIPLNTLRRFSGAKLPSQGPRRIDNSLFKILYDEGTLT</sequence>